<sequence>MPSSAADVSTQSRLVIEELHKMSTRRSIKFITRASSKPLAISS</sequence>
<reference evidence="2 3" key="2">
    <citation type="submission" date="2013-11" db="EMBL/GenBank/DDBJ databases">
        <title>The Genome Sequence of Phytophthora parasitica CJ05E6.</title>
        <authorList>
            <consortium name="The Broad Institute Genomics Platform"/>
            <person name="Russ C."/>
            <person name="Tyler B."/>
            <person name="Panabieres F."/>
            <person name="Shan W."/>
            <person name="Tripathy S."/>
            <person name="Grunwald N."/>
            <person name="Machado M."/>
            <person name="Johnson C.S."/>
            <person name="Arredondo F."/>
            <person name="Hong C."/>
            <person name="Coffey M."/>
            <person name="Young S.K."/>
            <person name="Zeng Q."/>
            <person name="Gargeya S."/>
            <person name="Fitzgerald M."/>
            <person name="Abouelleil A."/>
            <person name="Alvarado L."/>
            <person name="Chapman S.B."/>
            <person name="Gainer-Dewar J."/>
            <person name="Goldberg J."/>
            <person name="Griggs A."/>
            <person name="Gujja S."/>
            <person name="Hansen M."/>
            <person name="Howarth C."/>
            <person name="Imamovic A."/>
            <person name="Ireland A."/>
            <person name="Larimer J."/>
            <person name="McCowan C."/>
            <person name="Murphy C."/>
            <person name="Pearson M."/>
            <person name="Poon T.W."/>
            <person name="Priest M."/>
            <person name="Roberts A."/>
            <person name="Saif S."/>
            <person name="Shea T."/>
            <person name="Sykes S."/>
            <person name="Wortman J."/>
            <person name="Nusbaum C."/>
            <person name="Birren B."/>
        </authorList>
    </citation>
    <scope>NUCLEOTIDE SEQUENCE [LARGE SCALE GENOMIC DNA]</scope>
    <source>
        <strain evidence="2 3">CJ05E6</strain>
    </source>
</reference>
<dbReference type="Proteomes" id="UP000053236">
    <property type="component" value="Unassembled WGS sequence"/>
</dbReference>
<proteinExistence type="predicted"/>
<dbReference type="AlphaFoldDB" id="W2HDA9"/>
<reference evidence="1" key="1">
    <citation type="submission" date="2013-11" db="EMBL/GenBank/DDBJ databases">
        <title>The Genome Sequence of Phytophthora parasitica CJ02B3.</title>
        <authorList>
            <consortium name="The Broad Institute Genomics Platform"/>
            <person name="Russ C."/>
            <person name="Tyler B."/>
            <person name="Panabieres F."/>
            <person name="Shan W."/>
            <person name="Tripathy S."/>
            <person name="Grunwald N."/>
            <person name="Machado M."/>
            <person name="Johnson C.S."/>
            <person name="Arredondo F."/>
            <person name="Hong C."/>
            <person name="Coffey M."/>
            <person name="Young S.K."/>
            <person name="Zeng Q."/>
            <person name="Gargeya S."/>
            <person name="Fitzgerald M."/>
            <person name="Abouelleil A."/>
            <person name="Alvarado L."/>
            <person name="Chapman S.B."/>
            <person name="Gainer-Dewar J."/>
            <person name="Goldberg J."/>
            <person name="Griggs A."/>
            <person name="Gujja S."/>
            <person name="Hansen M."/>
            <person name="Howarth C."/>
            <person name="Imamovic A."/>
            <person name="Ireland A."/>
            <person name="Larimer J."/>
            <person name="McCowan C."/>
            <person name="Murphy C."/>
            <person name="Pearson M."/>
            <person name="Poon T.W."/>
            <person name="Priest M."/>
            <person name="Roberts A."/>
            <person name="Saif S."/>
            <person name="Shea T."/>
            <person name="Sykes S."/>
            <person name="Wortman J."/>
            <person name="Nusbaum C."/>
            <person name="Birren B."/>
        </authorList>
    </citation>
    <scope>NUCLEOTIDE SEQUENCE [LARGE SCALE GENOMIC DNA]</scope>
    <source>
        <strain evidence="1">CJ02B3</strain>
    </source>
</reference>
<evidence type="ECO:0000313" key="3">
    <source>
        <dbReference type="Proteomes" id="UP000053864"/>
    </source>
</evidence>
<dbReference type="EMBL" id="KI684962">
    <property type="protein sequence ID" value="ETK93243.1"/>
    <property type="molecule type" value="Genomic_DNA"/>
</dbReference>
<organism evidence="1">
    <name type="scientific">Phytophthora nicotianae</name>
    <name type="common">Potato buckeye rot agent</name>
    <name type="synonym">Phytophthora parasitica</name>
    <dbReference type="NCBI Taxonomy" id="4792"/>
    <lineage>
        <taxon>Eukaryota</taxon>
        <taxon>Sar</taxon>
        <taxon>Stramenopiles</taxon>
        <taxon>Oomycota</taxon>
        <taxon>Peronosporomycetes</taxon>
        <taxon>Peronosporales</taxon>
        <taxon>Peronosporaceae</taxon>
        <taxon>Phytophthora</taxon>
    </lineage>
</organism>
<name>W2HDA9_PHYNI</name>
<dbReference type="EMBL" id="KI671482">
    <property type="protein sequence ID" value="ETL46657.1"/>
    <property type="molecule type" value="Genomic_DNA"/>
</dbReference>
<dbReference type="Proteomes" id="UP000053864">
    <property type="component" value="Unassembled WGS sequence"/>
</dbReference>
<evidence type="ECO:0000313" key="2">
    <source>
        <dbReference type="EMBL" id="ETL46657.1"/>
    </source>
</evidence>
<accession>W2HDA9</accession>
<evidence type="ECO:0000313" key="1">
    <source>
        <dbReference type="EMBL" id="ETK93243.1"/>
    </source>
</evidence>
<gene>
    <name evidence="1" type="ORF">L915_03531</name>
    <name evidence="2" type="ORF">L916_03479</name>
</gene>
<protein>
    <submittedName>
        <fullName evidence="1">Uncharacterized protein</fullName>
    </submittedName>
</protein>